<protein>
    <submittedName>
        <fullName evidence="2">Uncharacterized protein</fullName>
    </submittedName>
</protein>
<name>A0A439D4E5_9PEZI</name>
<dbReference type="AlphaFoldDB" id="A0A439D4E5"/>
<dbReference type="Proteomes" id="UP000286045">
    <property type="component" value="Unassembled WGS sequence"/>
</dbReference>
<keyword evidence="1" id="KW-0732">Signal</keyword>
<dbReference type="STRING" id="363999.A0A439D4E5"/>
<feature type="chain" id="PRO_5019117228" evidence="1">
    <location>
        <begin position="24"/>
        <end position="147"/>
    </location>
</feature>
<comment type="caution">
    <text evidence="2">The sequence shown here is derived from an EMBL/GenBank/DDBJ whole genome shotgun (WGS) entry which is preliminary data.</text>
</comment>
<gene>
    <name evidence="2" type="ORF">EKO27_g5817</name>
</gene>
<proteinExistence type="predicted"/>
<reference evidence="2 3" key="1">
    <citation type="submission" date="2018-12" db="EMBL/GenBank/DDBJ databases">
        <title>Draft genome sequence of Xylaria grammica IHI A82.</title>
        <authorList>
            <person name="Buettner E."/>
            <person name="Kellner H."/>
        </authorList>
    </citation>
    <scope>NUCLEOTIDE SEQUENCE [LARGE SCALE GENOMIC DNA]</scope>
    <source>
        <strain evidence="2 3">IHI A82</strain>
    </source>
</reference>
<accession>A0A439D4E5</accession>
<dbReference type="EMBL" id="RYZI01000160">
    <property type="protein sequence ID" value="RWA09282.1"/>
    <property type="molecule type" value="Genomic_DNA"/>
</dbReference>
<feature type="signal peptide" evidence="1">
    <location>
        <begin position="1"/>
        <end position="23"/>
    </location>
</feature>
<evidence type="ECO:0000256" key="1">
    <source>
        <dbReference type="SAM" id="SignalP"/>
    </source>
</evidence>
<evidence type="ECO:0000313" key="2">
    <source>
        <dbReference type="EMBL" id="RWA09282.1"/>
    </source>
</evidence>
<keyword evidence="3" id="KW-1185">Reference proteome</keyword>
<sequence length="147" mass="16483">MQLHNLPVPLLAAVVSLCSPSSALPFLWKRTPSAEALPARPTYSVVPIDGSGGQGGDADSTLTVTVTGCDDYVDPDINSHVSYNHNIETYHFIIQYPFDNFYTNPYTILFDYLHSILPDFNRNNDYDRVSVSYNINASLKLDYKYIL</sequence>
<organism evidence="2 3">
    <name type="scientific">Xylaria grammica</name>
    <dbReference type="NCBI Taxonomy" id="363999"/>
    <lineage>
        <taxon>Eukaryota</taxon>
        <taxon>Fungi</taxon>
        <taxon>Dikarya</taxon>
        <taxon>Ascomycota</taxon>
        <taxon>Pezizomycotina</taxon>
        <taxon>Sordariomycetes</taxon>
        <taxon>Xylariomycetidae</taxon>
        <taxon>Xylariales</taxon>
        <taxon>Xylariaceae</taxon>
        <taxon>Xylaria</taxon>
    </lineage>
</organism>
<evidence type="ECO:0000313" key="3">
    <source>
        <dbReference type="Proteomes" id="UP000286045"/>
    </source>
</evidence>